<dbReference type="Pfam" id="PF11741">
    <property type="entry name" value="AMIN"/>
    <property type="match status" value="1"/>
</dbReference>
<evidence type="ECO:0000256" key="3">
    <source>
        <dbReference type="ARBA" id="ARBA00022448"/>
    </source>
</evidence>
<keyword evidence="3 8" id="KW-0813">Transport</keyword>
<evidence type="ECO:0000256" key="4">
    <source>
        <dbReference type="ARBA" id="ARBA00022729"/>
    </source>
</evidence>
<dbReference type="InterPro" id="IPR004845">
    <property type="entry name" value="T2SS_GspD_CS"/>
</dbReference>
<dbReference type="Gene3D" id="3.30.1370.130">
    <property type="match status" value="1"/>
</dbReference>
<evidence type="ECO:0000256" key="2">
    <source>
        <dbReference type="ARBA" id="ARBA00006304"/>
    </source>
</evidence>
<dbReference type="InterPro" id="IPR021731">
    <property type="entry name" value="AMIN_dom"/>
</dbReference>
<evidence type="ECO:0000259" key="10">
    <source>
        <dbReference type="SMART" id="SM00965"/>
    </source>
</evidence>
<feature type="domain" description="Secretin/TonB short N-terminal" evidence="10">
    <location>
        <begin position="199"/>
        <end position="247"/>
    </location>
</feature>
<dbReference type="InterPro" id="IPR005644">
    <property type="entry name" value="NolW-like"/>
</dbReference>
<feature type="signal peptide" evidence="9">
    <location>
        <begin position="1"/>
        <end position="38"/>
    </location>
</feature>
<comment type="similarity">
    <text evidence="2">Belongs to the bacterial secretin family. PilQ subfamily.</text>
</comment>
<dbReference type="Proteomes" id="UP000068447">
    <property type="component" value="Chromosome"/>
</dbReference>
<dbReference type="STRING" id="1526571.AT746_17945"/>
<keyword evidence="7" id="KW-0998">Cell outer membrane</keyword>
<keyword evidence="5" id="KW-0653">Protein transport</keyword>
<evidence type="ECO:0000256" key="9">
    <source>
        <dbReference type="SAM" id="SignalP"/>
    </source>
</evidence>
<dbReference type="InterPro" id="IPR013355">
    <property type="entry name" value="Pilus_4_PilQ"/>
</dbReference>
<dbReference type="InterPro" id="IPR001775">
    <property type="entry name" value="GspD/PilQ"/>
</dbReference>
<dbReference type="KEGG" id="lal:AT746_17945"/>
<dbReference type="EMBL" id="CP013650">
    <property type="protein sequence ID" value="ALS99962.1"/>
    <property type="molecule type" value="Genomic_DNA"/>
</dbReference>
<dbReference type="InterPro" id="IPR038591">
    <property type="entry name" value="NolW-like_sf"/>
</dbReference>
<organism evidence="11 12">
    <name type="scientific">Lacimicrobium alkaliphilum</name>
    <dbReference type="NCBI Taxonomy" id="1526571"/>
    <lineage>
        <taxon>Bacteria</taxon>
        <taxon>Pseudomonadati</taxon>
        <taxon>Pseudomonadota</taxon>
        <taxon>Gammaproteobacteria</taxon>
        <taxon>Alteromonadales</taxon>
        <taxon>Alteromonadaceae</taxon>
        <taxon>Lacimicrobium</taxon>
    </lineage>
</organism>
<comment type="subcellular location">
    <subcellularLocation>
        <location evidence="1 8">Cell outer membrane</location>
    </subcellularLocation>
</comment>
<proteinExistence type="inferred from homology"/>
<dbReference type="Pfam" id="PF07660">
    <property type="entry name" value="STN"/>
    <property type="match status" value="1"/>
</dbReference>
<name>A0A0U2RRI9_9ALTE</name>
<protein>
    <submittedName>
        <fullName evidence="11">Secretin</fullName>
    </submittedName>
</protein>
<dbReference type="InterPro" id="IPR004846">
    <property type="entry name" value="T2SS/T3SS_dom"/>
</dbReference>
<feature type="chain" id="PRO_5006832138" evidence="9">
    <location>
        <begin position="39"/>
        <end position="586"/>
    </location>
</feature>
<dbReference type="Gene3D" id="3.30.1370.120">
    <property type="match status" value="1"/>
</dbReference>
<keyword evidence="6" id="KW-0472">Membrane</keyword>
<evidence type="ECO:0000256" key="1">
    <source>
        <dbReference type="ARBA" id="ARBA00004442"/>
    </source>
</evidence>
<dbReference type="PRINTS" id="PR00811">
    <property type="entry name" value="BCTERIALGSPD"/>
</dbReference>
<dbReference type="InterPro" id="IPR051808">
    <property type="entry name" value="Type_IV_pilus_biogenesis"/>
</dbReference>
<dbReference type="GO" id="GO:0009279">
    <property type="term" value="C:cell outer membrane"/>
    <property type="evidence" value="ECO:0007669"/>
    <property type="project" value="UniProtKB-SubCell"/>
</dbReference>
<dbReference type="PROSITE" id="PS00875">
    <property type="entry name" value="T2SP_D"/>
    <property type="match status" value="1"/>
</dbReference>
<evidence type="ECO:0000256" key="6">
    <source>
        <dbReference type="ARBA" id="ARBA00023136"/>
    </source>
</evidence>
<reference evidence="11 12" key="1">
    <citation type="submission" date="2015-12" db="EMBL/GenBank/DDBJ databases">
        <title>Complete genome of Lacimicrobium alkaliphilum KCTC 32984.</title>
        <authorList>
            <person name="Kim S.-G."/>
            <person name="Lee Y.-J."/>
        </authorList>
    </citation>
    <scope>NUCLEOTIDE SEQUENCE [LARGE SCALE GENOMIC DNA]</scope>
    <source>
        <strain evidence="11 12">YelD216</strain>
    </source>
</reference>
<dbReference type="InterPro" id="IPR011662">
    <property type="entry name" value="Secretin/TonB_short_N"/>
</dbReference>
<evidence type="ECO:0000313" key="11">
    <source>
        <dbReference type="EMBL" id="ALS99962.1"/>
    </source>
</evidence>
<dbReference type="PANTHER" id="PTHR30604:SF1">
    <property type="entry name" value="DNA UTILIZATION PROTEIN HOFQ"/>
    <property type="match status" value="1"/>
</dbReference>
<dbReference type="GO" id="GO:0009306">
    <property type="term" value="P:protein secretion"/>
    <property type="evidence" value="ECO:0007669"/>
    <property type="project" value="InterPro"/>
</dbReference>
<keyword evidence="12" id="KW-1185">Reference proteome</keyword>
<dbReference type="AlphaFoldDB" id="A0A0U2RRI9"/>
<dbReference type="NCBIfam" id="TIGR02515">
    <property type="entry name" value="IV_pilus_PilQ"/>
    <property type="match status" value="1"/>
</dbReference>
<gene>
    <name evidence="11" type="ORF">AT746_17945</name>
</gene>
<evidence type="ECO:0000256" key="8">
    <source>
        <dbReference type="RuleBase" id="RU004004"/>
    </source>
</evidence>
<dbReference type="RefSeq" id="WP_062483266.1">
    <property type="nucleotide sequence ID" value="NZ_CP013650.1"/>
</dbReference>
<dbReference type="Pfam" id="PF03958">
    <property type="entry name" value="Secretin_N"/>
    <property type="match status" value="1"/>
</dbReference>
<dbReference type="Gene3D" id="2.60.40.3470">
    <property type="match status" value="1"/>
</dbReference>
<accession>A0A0U2RRI9</accession>
<keyword evidence="4 9" id="KW-0732">Signal</keyword>
<dbReference type="OrthoDB" id="9775455at2"/>
<evidence type="ECO:0000313" key="12">
    <source>
        <dbReference type="Proteomes" id="UP000068447"/>
    </source>
</evidence>
<dbReference type="PANTHER" id="PTHR30604">
    <property type="entry name" value="PROTEIN TRANSPORT PROTEIN HOFQ"/>
    <property type="match status" value="1"/>
</dbReference>
<sequence length="586" mass="64138">MSERYIFNKKLNRRSRHWQWMSLVLLILVGVKSLPAQAQDVELVDPYETPVEALPYQLEDIEFRRNQAGGARIEIQLDKEGFDSALAEVPDGVELQLPGSRLPEELLYRLDVMDFGTPVDWLETFQQDEGAVIVFKTSAGVNFQHQKLGDRLVVEIDTAPTAVAQQDVGADYDGAPVSLDFQDVPVRQVLQVIAQISGFNLVTTDTVTGNVTLSLDNVPWDQALNMIMKIKGLDKRMEGNILLIAPAEELSSRETQRLQSEQQAAELAPLRSETIQINYAKAADMATILKSSEGGILSSRGAVTVDNRTNALLVRDTQESIQEARRMVKELDIPIKQVLIESRMVTVRDSVDEQLGVRWGFSDRQGDDGVSGSLEGAETIAGGQVPALADRLNVNLPVSGAAGRIGFQIAKLANGTILDLELSALESENKGEIIASPRITVANQREAYIEQGTEIPFVQSTSSGATSVEFKKAVLSLTVTPHITPDNRIILDLIVTQDTRGETVSTSTGPAVSIDTQEISTQVLVENGETVVLGGIFQQNIINGIEKVPLFGDLPLVGNLFKNSQDFSEKRELLIFVTPKIIDEAL</sequence>
<evidence type="ECO:0000256" key="5">
    <source>
        <dbReference type="ARBA" id="ARBA00022927"/>
    </source>
</evidence>
<dbReference type="Pfam" id="PF00263">
    <property type="entry name" value="Secretin"/>
    <property type="match status" value="1"/>
</dbReference>
<evidence type="ECO:0000256" key="7">
    <source>
        <dbReference type="ARBA" id="ARBA00023237"/>
    </source>
</evidence>
<dbReference type="SMART" id="SM00965">
    <property type="entry name" value="STN"/>
    <property type="match status" value="1"/>
</dbReference>